<evidence type="ECO:0000256" key="2">
    <source>
        <dbReference type="ARBA" id="ARBA00023163"/>
    </source>
</evidence>
<evidence type="ECO:0008006" key="5">
    <source>
        <dbReference type="Google" id="ProtNLM"/>
    </source>
</evidence>
<dbReference type="AlphaFoldDB" id="A0A1B1S5I5"/>
<evidence type="ECO:0000256" key="1">
    <source>
        <dbReference type="ARBA" id="ARBA00023015"/>
    </source>
</evidence>
<keyword evidence="4" id="KW-1185">Reference proteome</keyword>
<evidence type="ECO:0000313" key="4">
    <source>
        <dbReference type="Proteomes" id="UP000053354"/>
    </source>
</evidence>
<dbReference type="GO" id="GO:0003677">
    <property type="term" value="F:DNA binding"/>
    <property type="evidence" value="ECO:0007669"/>
    <property type="project" value="InterPro"/>
</dbReference>
<proteinExistence type="predicted"/>
<organism evidence="3 4">
    <name type="scientific">Planococcus versutus</name>
    <dbReference type="NCBI Taxonomy" id="1302659"/>
    <lineage>
        <taxon>Bacteria</taxon>
        <taxon>Bacillati</taxon>
        <taxon>Bacillota</taxon>
        <taxon>Bacilli</taxon>
        <taxon>Bacillales</taxon>
        <taxon>Caryophanaceae</taxon>
        <taxon>Planococcus</taxon>
    </lineage>
</organism>
<dbReference type="GO" id="GO:0006355">
    <property type="term" value="P:regulation of DNA-templated transcription"/>
    <property type="evidence" value="ECO:0007669"/>
    <property type="project" value="InterPro"/>
</dbReference>
<keyword evidence="1" id="KW-0805">Transcription regulation</keyword>
<sequence>MNKWQIEDLLKDYHWKLHSVKIMRESMNEINVSMVAQYGLQAAMPKASGDPSDPILKEVERRDERWKKIHAFERDIKFIQSRLELISDERETEVLHWLLEGKSMRWIGLHMGLSDKHIGRIKDRVVAHMSHKSQTSERCTV</sequence>
<dbReference type="KEGG" id="pll:I858_015745"/>
<dbReference type="EMBL" id="CP016540">
    <property type="protein sequence ID" value="ANU28443.1"/>
    <property type="molecule type" value="Genomic_DNA"/>
</dbReference>
<dbReference type="OrthoDB" id="8910390at2"/>
<name>A0A1B1S5I5_9BACL</name>
<dbReference type="InterPro" id="IPR016032">
    <property type="entry name" value="Sig_transdc_resp-reg_C-effctor"/>
</dbReference>
<dbReference type="Proteomes" id="UP000053354">
    <property type="component" value="Chromosome"/>
</dbReference>
<gene>
    <name evidence="3" type="ORF">I858_015745</name>
</gene>
<evidence type="ECO:0000313" key="3">
    <source>
        <dbReference type="EMBL" id="ANU28443.1"/>
    </source>
</evidence>
<dbReference type="RefSeq" id="WP_065524789.1">
    <property type="nucleotide sequence ID" value="NZ_CP016540.2"/>
</dbReference>
<reference evidence="3" key="1">
    <citation type="submission" date="2016-10" db="EMBL/GenBank/DDBJ databases">
        <authorList>
            <person name="See-Too W.S."/>
        </authorList>
    </citation>
    <scope>NUCLEOTIDE SEQUENCE</scope>
    <source>
        <strain evidence="3">L10.15</strain>
    </source>
</reference>
<keyword evidence="2" id="KW-0804">Transcription</keyword>
<dbReference type="STRING" id="1302659.I858_015745"/>
<dbReference type="SUPFAM" id="SSF46894">
    <property type="entry name" value="C-terminal effector domain of the bipartite response regulators"/>
    <property type="match status" value="1"/>
</dbReference>
<accession>A0A1B1S5I5</accession>
<protein>
    <recommendedName>
        <fullName evidence="5">HTH luxR-type domain-containing protein</fullName>
    </recommendedName>
</protein>